<proteinExistence type="predicted"/>
<protein>
    <submittedName>
        <fullName evidence="1">Uncharacterized protein</fullName>
    </submittedName>
</protein>
<gene>
    <name evidence="1" type="ORF">GWK47_043331</name>
</gene>
<reference evidence="1" key="1">
    <citation type="submission" date="2020-07" db="EMBL/GenBank/DDBJ databases">
        <title>The High-quality genome of the commercially important snow crab, Chionoecetes opilio.</title>
        <authorList>
            <person name="Jeong J.-H."/>
            <person name="Ryu S."/>
        </authorList>
    </citation>
    <scope>NUCLEOTIDE SEQUENCE</scope>
    <source>
        <strain evidence="1">MADBK_172401_WGS</strain>
        <tissue evidence="1">Digestive gland</tissue>
    </source>
</reference>
<dbReference type="EMBL" id="JACEEZ010008697">
    <property type="protein sequence ID" value="KAG0723065.1"/>
    <property type="molecule type" value="Genomic_DNA"/>
</dbReference>
<name>A0A8J4YM23_CHIOP</name>
<comment type="caution">
    <text evidence="1">The sequence shown here is derived from an EMBL/GenBank/DDBJ whole genome shotgun (WGS) entry which is preliminary data.</text>
</comment>
<sequence length="139" mass="15084">MRRSGTRRSTTSWHVASYTTVINTGTQGGACVPHIMNHVNGILLHCSLAGATTCSSLVVVSAFTVCFGQSSGPEDPAVQQFVKWWPLANQGRRHMNTGSTTPSRRRQIILPLPRIAEGRSSRAKATNRDSGALTIRVLR</sequence>
<accession>A0A8J4YM23</accession>
<organism evidence="1 2">
    <name type="scientific">Chionoecetes opilio</name>
    <name type="common">Atlantic snow crab</name>
    <name type="synonym">Cancer opilio</name>
    <dbReference type="NCBI Taxonomy" id="41210"/>
    <lineage>
        <taxon>Eukaryota</taxon>
        <taxon>Metazoa</taxon>
        <taxon>Ecdysozoa</taxon>
        <taxon>Arthropoda</taxon>
        <taxon>Crustacea</taxon>
        <taxon>Multicrustacea</taxon>
        <taxon>Malacostraca</taxon>
        <taxon>Eumalacostraca</taxon>
        <taxon>Eucarida</taxon>
        <taxon>Decapoda</taxon>
        <taxon>Pleocyemata</taxon>
        <taxon>Brachyura</taxon>
        <taxon>Eubrachyura</taxon>
        <taxon>Majoidea</taxon>
        <taxon>Majidae</taxon>
        <taxon>Chionoecetes</taxon>
    </lineage>
</organism>
<evidence type="ECO:0000313" key="2">
    <source>
        <dbReference type="Proteomes" id="UP000770661"/>
    </source>
</evidence>
<dbReference type="AlphaFoldDB" id="A0A8J4YM23"/>
<evidence type="ECO:0000313" key="1">
    <source>
        <dbReference type="EMBL" id="KAG0723065.1"/>
    </source>
</evidence>
<keyword evidence="2" id="KW-1185">Reference proteome</keyword>
<dbReference type="Proteomes" id="UP000770661">
    <property type="component" value="Unassembled WGS sequence"/>
</dbReference>